<accession>A0A841PZ20</accession>
<dbReference type="EMBL" id="JACHHJ010000002">
    <property type="protein sequence ID" value="MBB6449772.1"/>
    <property type="molecule type" value="Genomic_DNA"/>
</dbReference>
<dbReference type="RefSeq" id="WP_184403732.1">
    <property type="nucleotide sequence ID" value="NZ_JACHHJ010000002.1"/>
</dbReference>
<proteinExistence type="predicted"/>
<organism evidence="1 2">
    <name type="scientific">Geomicrobium halophilum</name>
    <dbReference type="NCBI Taxonomy" id="549000"/>
    <lineage>
        <taxon>Bacteria</taxon>
        <taxon>Bacillati</taxon>
        <taxon>Bacillota</taxon>
        <taxon>Bacilli</taxon>
        <taxon>Bacillales</taxon>
        <taxon>Geomicrobium</taxon>
    </lineage>
</organism>
<sequence length="110" mass="12765">MKKLLVLPVFAIALMGCGSEYDELIDGAISNHHEWSDVDQEREIRENAEIMIWDDGRYISAVFFDEDGSEIGDFVMEHARGNFTEELADVERMRENADVDYRERFGEEID</sequence>
<dbReference type="Proteomes" id="UP000568839">
    <property type="component" value="Unassembled WGS sequence"/>
</dbReference>
<protein>
    <submittedName>
        <fullName evidence="1">Uncharacterized protein</fullName>
    </submittedName>
</protein>
<reference evidence="1 2" key="1">
    <citation type="submission" date="2020-08" db="EMBL/GenBank/DDBJ databases">
        <title>Genomic Encyclopedia of Type Strains, Phase IV (KMG-IV): sequencing the most valuable type-strain genomes for metagenomic binning, comparative biology and taxonomic classification.</title>
        <authorList>
            <person name="Goeker M."/>
        </authorList>
    </citation>
    <scope>NUCLEOTIDE SEQUENCE [LARGE SCALE GENOMIC DNA]</scope>
    <source>
        <strain evidence="1 2">DSM 21769</strain>
    </source>
</reference>
<evidence type="ECO:0000313" key="2">
    <source>
        <dbReference type="Proteomes" id="UP000568839"/>
    </source>
</evidence>
<gene>
    <name evidence="1" type="ORF">HNR44_001750</name>
</gene>
<evidence type="ECO:0000313" key="1">
    <source>
        <dbReference type="EMBL" id="MBB6449772.1"/>
    </source>
</evidence>
<keyword evidence="2" id="KW-1185">Reference proteome</keyword>
<name>A0A841PZ20_9BACL</name>
<dbReference type="PROSITE" id="PS51257">
    <property type="entry name" value="PROKAR_LIPOPROTEIN"/>
    <property type="match status" value="1"/>
</dbReference>
<dbReference type="AlphaFoldDB" id="A0A841PZ20"/>
<comment type="caution">
    <text evidence="1">The sequence shown here is derived from an EMBL/GenBank/DDBJ whole genome shotgun (WGS) entry which is preliminary data.</text>
</comment>